<dbReference type="AlphaFoldDB" id="A0A9L0SQJ3"/>
<dbReference type="GeneTree" id="ENSGT01010000222666"/>
<keyword evidence="2" id="KW-1185">Reference proteome</keyword>
<dbReference type="Proteomes" id="UP000002281">
    <property type="component" value="Chromosome 24"/>
</dbReference>
<accession>A0A9L0SQJ3</accession>
<name>A0A9L0SQJ3_HORSE</name>
<organism evidence="1 2">
    <name type="scientific">Equus caballus</name>
    <name type="common">Horse</name>
    <dbReference type="NCBI Taxonomy" id="9796"/>
    <lineage>
        <taxon>Eukaryota</taxon>
        <taxon>Metazoa</taxon>
        <taxon>Chordata</taxon>
        <taxon>Craniata</taxon>
        <taxon>Vertebrata</taxon>
        <taxon>Euteleostomi</taxon>
        <taxon>Mammalia</taxon>
        <taxon>Eutheria</taxon>
        <taxon>Laurasiatheria</taxon>
        <taxon>Perissodactyla</taxon>
        <taxon>Equidae</taxon>
        <taxon>Equus</taxon>
    </lineage>
</organism>
<reference evidence="1 2" key="1">
    <citation type="journal article" date="2009" name="Science">
        <title>Genome sequence, comparative analysis, and population genetics of the domestic horse.</title>
        <authorList>
            <consortium name="Broad Institute Genome Sequencing Platform"/>
            <consortium name="Broad Institute Whole Genome Assembly Team"/>
            <person name="Wade C.M."/>
            <person name="Giulotto E."/>
            <person name="Sigurdsson S."/>
            <person name="Zoli M."/>
            <person name="Gnerre S."/>
            <person name="Imsland F."/>
            <person name="Lear T.L."/>
            <person name="Adelson D.L."/>
            <person name="Bailey E."/>
            <person name="Bellone R.R."/>
            <person name="Bloecker H."/>
            <person name="Distl O."/>
            <person name="Edgar R.C."/>
            <person name="Garber M."/>
            <person name="Leeb T."/>
            <person name="Mauceli E."/>
            <person name="MacLeod J.N."/>
            <person name="Penedo M.C.T."/>
            <person name="Raison J.M."/>
            <person name="Sharpe T."/>
            <person name="Vogel J."/>
            <person name="Andersson L."/>
            <person name="Antczak D.F."/>
            <person name="Biagi T."/>
            <person name="Binns M.M."/>
            <person name="Chowdhary B.P."/>
            <person name="Coleman S.J."/>
            <person name="Della Valle G."/>
            <person name="Fryc S."/>
            <person name="Guerin G."/>
            <person name="Hasegawa T."/>
            <person name="Hill E.W."/>
            <person name="Jurka J."/>
            <person name="Kiialainen A."/>
            <person name="Lindgren G."/>
            <person name="Liu J."/>
            <person name="Magnani E."/>
            <person name="Mickelson J.R."/>
            <person name="Murray J."/>
            <person name="Nergadze S.G."/>
            <person name="Onofrio R."/>
            <person name="Pedroni S."/>
            <person name="Piras M.F."/>
            <person name="Raudsepp T."/>
            <person name="Rocchi M."/>
            <person name="Roeed K.H."/>
            <person name="Ryder O.A."/>
            <person name="Searle S."/>
            <person name="Skow L."/>
            <person name="Swinburne J.E."/>
            <person name="Syvaenen A.C."/>
            <person name="Tozaki T."/>
            <person name="Valberg S.J."/>
            <person name="Vaudin M."/>
            <person name="White J.R."/>
            <person name="Zody M.C."/>
            <person name="Lander E.S."/>
            <person name="Lindblad-Toh K."/>
        </authorList>
    </citation>
    <scope>NUCLEOTIDE SEQUENCE [LARGE SCALE GENOMIC DNA]</scope>
    <source>
        <strain evidence="1 2">Thoroughbred</strain>
    </source>
</reference>
<proteinExistence type="predicted"/>
<protein>
    <recommendedName>
        <fullName evidence="3">DLG associated protein 5</fullName>
    </recommendedName>
</protein>
<evidence type="ECO:0000313" key="1">
    <source>
        <dbReference type="Ensembl" id="ENSECAP00000077136.1"/>
    </source>
</evidence>
<reference evidence="1" key="3">
    <citation type="submission" date="2025-09" db="UniProtKB">
        <authorList>
            <consortium name="Ensembl"/>
        </authorList>
    </citation>
    <scope>IDENTIFICATION</scope>
    <source>
        <strain evidence="1">Thoroughbred</strain>
    </source>
</reference>
<dbReference type="Ensembl" id="ENSECAT00000092278.1">
    <property type="protein sequence ID" value="ENSECAP00000077136.1"/>
    <property type="gene ID" value="ENSECAG00000046407.1"/>
</dbReference>
<evidence type="ECO:0008006" key="3">
    <source>
        <dbReference type="Google" id="ProtNLM"/>
    </source>
</evidence>
<reference evidence="1" key="2">
    <citation type="submission" date="2025-08" db="UniProtKB">
        <authorList>
            <consortium name="Ensembl"/>
        </authorList>
    </citation>
    <scope>IDENTIFICATION</scope>
    <source>
        <strain evidence="1">Thoroughbred</strain>
    </source>
</reference>
<sequence length="110" mass="13234">MASSHFASRLRKDLSVDMIRTKIVHRKSLSQKANRHKEYEQNRRFGLKDVNIPTLERRNLELEDTSQELIPEEMSVKPRSVKSVLSDQRRQMLQKYQEEKQLKKLKEQRE</sequence>
<dbReference type="OMA" id="CVTNDAN"/>
<evidence type="ECO:0000313" key="2">
    <source>
        <dbReference type="Proteomes" id="UP000002281"/>
    </source>
</evidence>